<feature type="binding site" evidence="2">
    <location>
        <position position="71"/>
    </location>
    <ligand>
        <name>substrate</name>
    </ligand>
</feature>
<dbReference type="OrthoDB" id="9801456at2"/>
<dbReference type="InterPro" id="IPR020019">
    <property type="entry name" value="AcTrfase_PglD-like"/>
</dbReference>
<feature type="active site" description="Proton acceptor" evidence="1">
    <location>
        <position position="140"/>
    </location>
</feature>
<dbReference type="SUPFAM" id="SSF51161">
    <property type="entry name" value="Trimeric LpxA-like enzymes"/>
    <property type="match status" value="1"/>
</dbReference>
<dbReference type="GeneID" id="303258315"/>
<reference evidence="3 4" key="1">
    <citation type="submission" date="2015-09" db="EMBL/GenBank/DDBJ databases">
        <authorList>
            <consortium name="Pathogen Informatics"/>
        </authorList>
    </citation>
    <scope>NUCLEOTIDE SEQUENCE [LARGE SCALE GENOMIC DNA]</scope>
    <source>
        <strain evidence="3 4">2789STDY5834889</strain>
    </source>
</reference>
<dbReference type="RefSeq" id="WP_147322146.1">
    <property type="nucleotide sequence ID" value="NZ_CZBS01000007.1"/>
</dbReference>
<evidence type="ECO:0000256" key="1">
    <source>
        <dbReference type="PIRSR" id="PIRSR620019-1"/>
    </source>
</evidence>
<evidence type="ECO:0000256" key="2">
    <source>
        <dbReference type="PIRSR" id="PIRSR620019-2"/>
    </source>
</evidence>
<sequence length="222" mass="25027">MKRKCVIFGTTDFGKMLRYYFEKYADVQIVAYTVDKAYLESDTYDGLPAVAYEEVEKAYPPTEYTMVIALGYKKMNQIRQQKFEDAKRKGYRIENFVHPSVVDESIAMGEGNIILEHVTLAYGTKIGNSNIIWNGSQISHESQVGDYNFFSVDSVIAGKTVVKNNCFLGINSTVLGNRTLEYATLVGAGAFVKENTEPYSVYVPARSICLENKKSTEMAYTR</sequence>
<gene>
    <name evidence="3" type="ORF">ERS852502_02298</name>
</gene>
<dbReference type="GO" id="GO:0016746">
    <property type="term" value="F:acyltransferase activity"/>
    <property type="evidence" value="ECO:0007669"/>
    <property type="project" value="UniProtKB-KW"/>
</dbReference>
<dbReference type="Gene3D" id="2.160.10.10">
    <property type="entry name" value="Hexapeptide repeat proteins"/>
    <property type="match status" value="1"/>
</dbReference>
<name>A0A175A286_9FIRM</name>
<dbReference type="InterPro" id="IPR011004">
    <property type="entry name" value="Trimer_LpxA-like_sf"/>
</dbReference>
<keyword evidence="3" id="KW-0808">Transferase</keyword>
<feature type="site" description="Increases basicity of active site His" evidence="1">
    <location>
        <position position="141"/>
    </location>
</feature>
<organism evidence="3 4">
    <name type="scientific">[Ruminococcus] torques</name>
    <dbReference type="NCBI Taxonomy" id="33039"/>
    <lineage>
        <taxon>Bacteria</taxon>
        <taxon>Bacillati</taxon>
        <taxon>Bacillota</taxon>
        <taxon>Clostridia</taxon>
        <taxon>Lachnospirales</taxon>
        <taxon>Lachnospiraceae</taxon>
        <taxon>Mediterraneibacter</taxon>
    </lineage>
</organism>
<dbReference type="PANTHER" id="PTHR43300">
    <property type="entry name" value="ACETYLTRANSFERASE"/>
    <property type="match status" value="1"/>
</dbReference>
<protein>
    <submittedName>
        <fullName evidence="3">UDP-N-acetylglucosamine acyltransferase</fullName>
    </submittedName>
</protein>
<dbReference type="CDD" id="cd03360">
    <property type="entry name" value="LbH_AT_putative"/>
    <property type="match status" value="1"/>
</dbReference>
<dbReference type="AlphaFoldDB" id="A0A175A286"/>
<dbReference type="InterPro" id="IPR050179">
    <property type="entry name" value="Trans_hexapeptide_repeat"/>
</dbReference>
<proteinExistence type="predicted"/>
<evidence type="ECO:0000313" key="3">
    <source>
        <dbReference type="EMBL" id="CUQ90908.1"/>
    </source>
</evidence>
<accession>A0A175A286</accession>
<dbReference type="EMBL" id="CZBX01000011">
    <property type="protein sequence ID" value="CUQ90908.1"/>
    <property type="molecule type" value="Genomic_DNA"/>
</dbReference>
<evidence type="ECO:0000313" key="4">
    <source>
        <dbReference type="Proteomes" id="UP000078383"/>
    </source>
</evidence>
<dbReference type="Proteomes" id="UP000078383">
    <property type="component" value="Unassembled WGS sequence"/>
</dbReference>
<keyword evidence="3" id="KW-0012">Acyltransferase</keyword>
<feature type="binding site" evidence="2">
    <location>
        <position position="170"/>
    </location>
    <ligand>
        <name>acetyl-CoA</name>
        <dbReference type="ChEBI" id="CHEBI:57288"/>
    </ligand>
</feature>